<keyword evidence="4" id="KW-1185">Reference proteome</keyword>
<keyword evidence="2" id="KW-0732">Signal</keyword>
<comment type="caution">
    <text evidence="3">The sequence shown here is derived from an EMBL/GenBank/DDBJ whole genome shotgun (WGS) entry which is preliminary data.</text>
</comment>
<proteinExistence type="predicted"/>
<gene>
    <name evidence="3" type="ORF">AK812_SmicGene14750</name>
</gene>
<protein>
    <recommendedName>
        <fullName evidence="5">WWE domain-containing protein</fullName>
    </recommendedName>
</protein>
<evidence type="ECO:0000256" key="2">
    <source>
        <dbReference type="SAM" id="SignalP"/>
    </source>
</evidence>
<evidence type="ECO:0000256" key="1">
    <source>
        <dbReference type="SAM" id="MobiDB-lite"/>
    </source>
</evidence>
<evidence type="ECO:0000313" key="3">
    <source>
        <dbReference type="EMBL" id="OLQ02437.1"/>
    </source>
</evidence>
<dbReference type="EMBL" id="LSRX01000264">
    <property type="protein sequence ID" value="OLQ02437.1"/>
    <property type="molecule type" value="Genomic_DNA"/>
</dbReference>
<name>A0A1Q9E4U0_SYMMI</name>
<organism evidence="3 4">
    <name type="scientific">Symbiodinium microadriaticum</name>
    <name type="common">Dinoflagellate</name>
    <name type="synonym">Zooxanthella microadriatica</name>
    <dbReference type="NCBI Taxonomy" id="2951"/>
    <lineage>
        <taxon>Eukaryota</taxon>
        <taxon>Sar</taxon>
        <taxon>Alveolata</taxon>
        <taxon>Dinophyceae</taxon>
        <taxon>Suessiales</taxon>
        <taxon>Symbiodiniaceae</taxon>
        <taxon>Symbiodinium</taxon>
    </lineage>
</organism>
<sequence>MHSAPLNFTYEMPKSMCVTFAAMSRVLLLLIFQGAAGKPRKLFEIGSNDKEVGLDPFYEGNMEPWGAVCVGYVKQDSPNHRLLQKLGANTAEDAELWDLQIPMAAVIDWEEEESLQIVRRNYAARLWEMIEQPPMDAEPVIFAGKSGKKWKEKEVRAWLLENAFPTINYRVAGYQGKQNPFPFDKYFGKSNTGGVGLVLVKIKDINDFGPQFRAVRYLRPHMEKLRGKIRFAVVEKTAKTLEMRQALKVGLNESLESELILFKDLEGLGDRPVGNHWHGNPHKYRLTDLSEESVNAFFEAYYAGKLPTYWASLDEANKAPEDGELASFTFDEQVFKAPKKTGTLVAFFNDASVGCADCERGREGEWLIKLERGWSAWIVGEPWLEQKFHGPTDQPFRYMFGKTEFQVEFQSETEGTSTNLSTGKPRPLCFVPKGQAPPEEAEEAPAPPQAPILEMSERPMQATKADSNLPTCCYLATNNTASYEGEYHWLIELEKGWSPWMPGNEPFDGRTDEPLRYTLGRYDFEVHFEDESHGTQTNLTSGKVRRIQRLRKGDPVPAWEGTGIRRRPANGTGAADIALAPVESAAMAAQSNRAVRRTGGYQAAAVGAPVKSTQKFALRTSKPAAGPTAARPQVSEAAHKATSAPNPPRSPAGAAATALGPNGTVPRFMRPLKSKA</sequence>
<feature type="chain" id="PRO_5010319676" description="WWE domain-containing protein" evidence="2">
    <location>
        <begin position="38"/>
        <end position="676"/>
    </location>
</feature>
<evidence type="ECO:0008006" key="5">
    <source>
        <dbReference type="Google" id="ProtNLM"/>
    </source>
</evidence>
<evidence type="ECO:0000313" key="4">
    <source>
        <dbReference type="Proteomes" id="UP000186817"/>
    </source>
</evidence>
<dbReference type="AlphaFoldDB" id="A0A1Q9E4U0"/>
<reference evidence="3 4" key="1">
    <citation type="submission" date="2016-02" db="EMBL/GenBank/DDBJ databases">
        <title>Genome analysis of coral dinoflagellate symbionts highlights evolutionary adaptations to a symbiotic lifestyle.</title>
        <authorList>
            <person name="Aranda M."/>
            <person name="Li Y."/>
            <person name="Liew Y.J."/>
            <person name="Baumgarten S."/>
            <person name="Simakov O."/>
            <person name="Wilson M."/>
            <person name="Piel J."/>
            <person name="Ashoor H."/>
            <person name="Bougouffa S."/>
            <person name="Bajic V.B."/>
            <person name="Ryu T."/>
            <person name="Ravasi T."/>
            <person name="Bayer T."/>
            <person name="Micklem G."/>
            <person name="Kim H."/>
            <person name="Bhak J."/>
            <person name="Lajeunesse T.C."/>
            <person name="Voolstra C.R."/>
        </authorList>
    </citation>
    <scope>NUCLEOTIDE SEQUENCE [LARGE SCALE GENOMIC DNA]</scope>
    <source>
        <strain evidence="3 4">CCMP2467</strain>
    </source>
</reference>
<dbReference type="Proteomes" id="UP000186817">
    <property type="component" value="Unassembled WGS sequence"/>
</dbReference>
<dbReference type="OrthoDB" id="409077at2759"/>
<feature type="signal peptide" evidence="2">
    <location>
        <begin position="1"/>
        <end position="37"/>
    </location>
</feature>
<accession>A0A1Q9E4U0</accession>
<feature type="region of interest" description="Disordered" evidence="1">
    <location>
        <begin position="618"/>
        <end position="676"/>
    </location>
</feature>